<dbReference type="AlphaFoldDB" id="A0AAU9IRE0"/>
<dbReference type="Pfam" id="PF00168">
    <property type="entry name" value="C2"/>
    <property type="match status" value="1"/>
</dbReference>
<dbReference type="Proteomes" id="UP001162131">
    <property type="component" value="Unassembled WGS sequence"/>
</dbReference>
<name>A0AAU9IRE0_9CILI</name>
<dbReference type="PROSITE" id="PS50004">
    <property type="entry name" value="C2"/>
    <property type="match status" value="1"/>
</dbReference>
<dbReference type="InterPro" id="IPR052981">
    <property type="entry name" value="Ingression_C2_domain"/>
</dbReference>
<evidence type="ECO:0000259" key="2">
    <source>
        <dbReference type="PROSITE" id="PS50004"/>
    </source>
</evidence>
<organism evidence="3 4">
    <name type="scientific">Blepharisma stoltei</name>
    <dbReference type="NCBI Taxonomy" id="1481888"/>
    <lineage>
        <taxon>Eukaryota</taxon>
        <taxon>Sar</taxon>
        <taxon>Alveolata</taxon>
        <taxon>Ciliophora</taxon>
        <taxon>Postciliodesmatophora</taxon>
        <taxon>Heterotrichea</taxon>
        <taxon>Heterotrichida</taxon>
        <taxon>Blepharismidae</taxon>
        <taxon>Blepharisma</taxon>
    </lineage>
</organism>
<evidence type="ECO:0000256" key="1">
    <source>
        <dbReference type="SAM" id="MobiDB-lite"/>
    </source>
</evidence>
<accession>A0AAU9IRE0</accession>
<keyword evidence="4" id="KW-1185">Reference proteome</keyword>
<dbReference type="InterPro" id="IPR035892">
    <property type="entry name" value="C2_domain_sf"/>
</dbReference>
<feature type="compositionally biased region" description="Basic and acidic residues" evidence="1">
    <location>
        <begin position="139"/>
        <end position="159"/>
    </location>
</feature>
<dbReference type="SUPFAM" id="SSF49562">
    <property type="entry name" value="C2 domain (Calcium/lipid-binding domain, CaLB)"/>
    <property type="match status" value="1"/>
</dbReference>
<dbReference type="PANTHER" id="PTHR47052:SF3">
    <property type="entry name" value="INGRESSION PROTEIN 1"/>
    <property type="match status" value="1"/>
</dbReference>
<dbReference type="PANTHER" id="PTHR47052">
    <property type="entry name" value="CONSERVED SERINE PROLINE-RICH PROTEIN (AFU_ORTHOLOGUE AFUA_2G01790)"/>
    <property type="match status" value="1"/>
</dbReference>
<proteinExistence type="predicted"/>
<sequence>MTFSGKLSFWPIKAKLNRDVAIIGKMSPFCAVSVGDQRSKTRISLKGGREPQWNDKLDFITLGENKARIGVYNNGILLPEEEIGSRELSFQGIFSEQCIEEIVYIYYKGEIAGQLLLKLEFCPLNELVSSTLKEKTSTGLEAKDTKKLENSPHDSKLIDTHQQGLIK</sequence>
<dbReference type="EMBL" id="CAJZBQ010000005">
    <property type="protein sequence ID" value="CAG9312070.1"/>
    <property type="molecule type" value="Genomic_DNA"/>
</dbReference>
<evidence type="ECO:0000313" key="4">
    <source>
        <dbReference type="Proteomes" id="UP001162131"/>
    </source>
</evidence>
<evidence type="ECO:0000313" key="3">
    <source>
        <dbReference type="EMBL" id="CAG9312070.1"/>
    </source>
</evidence>
<gene>
    <name evidence="3" type="ORF">BSTOLATCC_MIC5325</name>
</gene>
<dbReference type="Gene3D" id="2.60.40.150">
    <property type="entry name" value="C2 domain"/>
    <property type="match status" value="1"/>
</dbReference>
<reference evidence="3" key="1">
    <citation type="submission" date="2021-09" db="EMBL/GenBank/DDBJ databases">
        <authorList>
            <consortium name="AG Swart"/>
            <person name="Singh M."/>
            <person name="Singh A."/>
            <person name="Seah K."/>
            <person name="Emmerich C."/>
        </authorList>
    </citation>
    <scope>NUCLEOTIDE SEQUENCE</scope>
    <source>
        <strain evidence="3">ATCC30299</strain>
    </source>
</reference>
<feature type="region of interest" description="Disordered" evidence="1">
    <location>
        <begin position="139"/>
        <end position="167"/>
    </location>
</feature>
<protein>
    <recommendedName>
        <fullName evidence="2">C2 domain-containing protein</fullName>
    </recommendedName>
</protein>
<dbReference type="InterPro" id="IPR000008">
    <property type="entry name" value="C2_dom"/>
</dbReference>
<feature type="domain" description="C2" evidence="2">
    <location>
        <begin position="1"/>
        <end position="103"/>
    </location>
</feature>
<comment type="caution">
    <text evidence="3">The sequence shown here is derived from an EMBL/GenBank/DDBJ whole genome shotgun (WGS) entry which is preliminary data.</text>
</comment>